<evidence type="ECO:0000313" key="2">
    <source>
        <dbReference type="EMBL" id="MFB9135660.1"/>
    </source>
</evidence>
<dbReference type="EMBL" id="JBHMEP010000002">
    <property type="protein sequence ID" value="MFB9135660.1"/>
    <property type="molecule type" value="Genomic_DNA"/>
</dbReference>
<feature type="transmembrane region" description="Helical" evidence="1">
    <location>
        <begin position="7"/>
        <end position="27"/>
    </location>
</feature>
<proteinExistence type="predicted"/>
<feature type="transmembrane region" description="Helical" evidence="1">
    <location>
        <begin position="39"/>
        <end position="61"/>
    </location>
</feature>
<accession>A0ABV5HN48</accession>
<dbReference type="Proteomes" id="UP001589645">
    <property type="component" value="Unassembled WGS sequence"/>
</dbReference>
<keyword evidence="1" id="KW-1133">Transmembrane helix</keyword>
<evidence type="ECO:0000256" key="1">
    <source>
        <dbReference type="SAM" id="Phobius"/>
    </source>
</evidence>
<sequence>MPEHLKSFLVGGIGGILPKSLTLAILLTNSPTAQVTDKIVFSFYIGIALFFVIGGVISVFAVERERKLVDYLFAGIAAPSLIVSIGSGMNESNQQAFANILVPSAIASEVHPEPNGSGYRYVITSVPQGNHDWRKSTLAYDILITDSKGQKKSVAISWPNPTETIHSDNPITKIEMQDENGKEINALTIDEPSSGELIVHPAVESQLDFMWILGAKGKAKVVNCDMKFVPEKS</sequence>
<name>A0ABV5HN48_9VIBR</name>
<protein>
    <submittedName>
        <fullName evidence="2">Uncharacterized protein</fullName>
    </submittedName>
</protein>
<dbReference type="RefSeq" id="WP_390192884.1">
    <property type="nucleotide sequence ID" value="NZ_JBHMEP010000002.1"/>
</dbReference>
<evidence type="ECO:0000313" key="3">
    <source>
        <dbReference type="Proteomes" id="UP001589645"/>
    </source>
</evidence>
<feature type="transmembrane region" description="Helical" evidence="1">
    <location>
        <begin position="68"/>
        <end position="89"/>
    </location>
</feature>
<keyword evidence="1" id="KW-0812">Transmembrane</keyword>
<keyword evidence="3" id="KW-1185">Reference proteome</keyword>
<reference evidence="2 3" key="1">
    <citation type="submission" date="2024-09" db="EMBL/GenBank/DDBJ databases">
        <authorList>
            <person name="Sun Q."/>
            <person name="Mori K."/>
        </authorList>
    </citation>
    <scope>NUCLEOTIDE SEQUENCE [LARGE SCALE GENOMIC DNA]</scope>
    <source>
        <strain evidence="2 3">CECT 8064</strain>
    </source>
</reference>
<gene>
    <name evidence="2" type="ORF">ACFFUV_11870</name>
</gene>
<organism evidence="2 3">
    <name type="scientific">Vibrio olivae</name>
    <dbReference type="NCBI Taxonomy" id="1243002"/>
    <lineage>
        <taxon>Bacteria</taxon>
        <taxon>Pseudomonadati</taxon>
        <taxon>Pseudomonadota</taxon>
        <taxon>Gammaproteobacteria</taxon>
        <taxon>Vibrionales</taxon>
        <taxon>Vibrionaceae</taxon>
        <taxon>Vibrio</taxon>
    </lineage>
</organism>
<comment type="caution">
    <text evidence="2">The sequence shown here is derived from an EMBL/GenBank/DDBJ whole genome shotgun (WGS) entry which is preliminary data.</text>
</comment>
<keyword evidence="1" id="KW-0472">Membrane</keyword>